<accession>A0A174VB53</accession>
<protein>
    <submittedName>
        <fullName evidence="1">Uncharacterized protein</fullName>
    </submittedName>
</protein>
<evidence type="ECO:0000313" key="3">
    <source>
        <dbReference type="EMBL" id="GEA37903.1"/>
    </source>
</evidence>
<dbReference type="EMBL" id="CZAB01000165">
    <property type="protein sequence ID" value="CUQ29507.1"/>
    <property type="molecule type" value="Genomic_DNA"/>
</dbReference>
<gene>
    <name evidence="2" type="ORF">Ccl03g_17240</name>
    <name evidence="3" type="ORF">Ccl03g_36160</name>
    <name evidence="1" type="ORF">ERS852480_05357</name>
</gene>
<dbReference type="AlphaFoldDB" id="A0A174VB53"/>
<proteinExistence type="predicted"/>
<reference evidence="1 4" key="1">
    <citation type="submission" date="2015-09" db="EMBL/GenBank/DDBJ databases">
        <authorList>
            <consortium name="Pathogen Informatics"/>
        </authorList>
    </citation>
    <scope>NUCLEOTIDE SEQUENCE [LARGE SCALE GENOMIC DNA]</scope>
    <source>
        <strain evidence="1 4">2789STDY5834865</strain>
    </source>
</reference>
<dbReference type="Proteomes" id="UP000315200">
    <property type="component" value="Unassembled WGS sequence"/>
</dbReference>
<dbReference type="Proteomes" id="UP000095512">
    <property type="component" value="Unassembled WGS sequence"/>
</dbReference>
<evidence type="ECO:0000313" key="5">
    <source>
        <dbReference type="Proteomes" id="UP000315200"/>
    </source>
</evidence>
<name>A0A174VB53_9FIRM</name>
<evidence type="ECO:0000313" key="1">
    <source>
        <dbReference type="EMBL" id="CUQ29507.1"/>
    </source>
</evidence>
<reference evidence="2 5" key="2">
    <citation type="submission" date="2019-06" db="EMBL/GenBank/DDBJ databases">
        <title>Draft genome sequence of [Clostridium] clostridioforme NBRC 113352.</title>
        <authorList>
            <person name="Miura T."/>
            <person name="Furukawa M."/>
            <person name="Shimamura M."/>
            <person name="Ohyama Y."/>
            <person name="Yamazoe A."/>
            <person name="Kawasaki H."/>
        </authorList>
    </citation>
    <scope>NUCLEOTIDE SEQUENCE [LARGE SCALE GENOMIC DNA]</scope>
    <source>
        <strain evidence="2 5">NBRC 113352</strain>
    </source>
</reference>
<dbReference type="EMBL" id="BJLB01000001">
    <property type="protein sequence ID" value="GEA37903.1"/>
    <property type="molecule type" value="Genomic_DNA"/>
</dbReference>
<organism evidence="1 4">
    <name type="scientific">Enterocloster clostridioformis</name>
    <dbReference type="NCBI Taxonomy" id="1531"/>
    <lineage>
        <taxon>Bacteria</taxon>
        <taxon>Bacillati</taxon>
        <taxon>Bacillota</taxon>
        <taxon>Clostridia</taxon>
        <taxon>Lachnospirales</taxon>
        <taxon>Lachnospiraceae</taxon>
        <taxon>Enterocloster</taxon>
    </lineage>
</organism>
<dbReference type="EMBL" id="BJLB01000001">
    <property type="protein sequence ID" value="GEA36011.1"/>
    <property type="molecule type" value="Genomic_DNA"/>
</dbReference>
<evidence type="ECO:0000313" key="4">
    <source>
        <dbReference type="Proteomes" id="UP000095512"/>
    </source>
</evidence>
<evidence type="ECO:0000313" key="2">
    <source>
        <dbReference type="EMBL" id="GEA36011.1"/>
    </source>
</evidence>
<sequence length="77" mass="8574">MVKMPKYSFQGIRAKLCALLVECRSSWRLWIHVEEVQQFIFCAGGALGNKESDKLIGGELPVPCQIGVRIGKFGDYG</sequence>